<feature type="domain" description="HTH cro/C1-type" evidence="1">
    <location>
        <begin position="109"/>
        <end position="132"/>
    </location>
</feature>
<gene>
    <name evidence="3" type="ORF">N5910_07070</name>
    <name evidence="2" type="ORF">U2150_02465</name>
</gene>
<evidence type="ECO:0000259" key="1">
    <source>
        <dbReference type="PROSITE" id="PS50943"/>
    </source>
</evidence>
<dbReference type="InterPro" id="IPR009060">
    <property type="entry name" value="UBA-like_sf"/>
</dbReference>
<accession>A0A9E7UMS3</accession>
<dbReference type="SMR" id="A0A9E7UMS3"/>
<dbReference type="InterPro" id="IPR056254">
    <property type="entry name" value="At5g58720/SDE5-like_UBA-like"/>
</dbReference>
<dbReference type="EMBL" id="CP104550">
    <property type="protein sequence ID" value="UXH31297.1"/>
    <property type="molecule type" value="Genomic_DNA"/>
</dbReference>
<dbReference type="NCBIfam" id="TIGR03277">
    <property type="entry name" value="methan_mark_9"/>
    <property type="match status" value="1"/>
</dbReference>
<dbReference type="InterPro" id="IPR017671">
    <property type="entry name" value="Methan_mark_9"/>
</dbReference>
<reference evidence="2 4" key="2">
    <citation type="submission" date="2023-12" db="EMBL/GenBank/DDBJ databases">
        <title>Phenotypic and Genomic Characterization of Methanothermobacter wolfeii Strain BSEL, a CO2-Capturing Archaeon with Minimal Nutrient Requirements.</title>
        <authorList>
            <person name="Ale Enriquez F."/>
            <person name="Ahring B.K."/>
        </authorList>
    </citation>
    <scope>NUCLEOTIDE SEQUENCE [LARGE SCALE GENOMIC DNA]</scope>
    <source>
        <strain evidence="2 4">BSEL-1</strain>
    </source>
</reference>
<dbReference type="KEGG" id="mwo:MWSIV6_1400"/>
<dbReference type="PROSITE" id="PS50943">
    <property type="entry name" value="HTH_CROC1"/>
    <property type="match status" value="1"/>
</dbReference>
<dbReference type="GeneID" id="58979028"/>
<dbReference type="Pfam" id="PF24767">
    <property type="entry name" value="UBA_At5g58720"/>
    <property type="match status" value="1"/>
</dbReference>
<dbReference type="RefSeq" id="WP_074359305.1">
    <property type="nucleotide sequence ID" value="NZ_CP104550.1"/>
</dbReference>
<sequence length="155" mass="17235">MVWSDAPSHVCRGGDKRALTFCCPPVKPCPITIALEEADLTPQDYIEIKEEFARKTRLGEGQGTCFGSLVWCCKPSKPCPLRDMAMKRINMTVEEYMELKKKLSEALVGTAGPDTESVKALAEAFDVSMDEAMDAIREADNDLRTAMKILRMKSL</sequence>
<reference evidence="3" key="1">
    <citation type="submission" date="2022-09" db="EMBL/GenBank/DDBJ databases">
        <title>Characterization of three MwoI isoschizomers from sequenced genome and metagenomes.</title>
        <authorList>
            <person name="Fomenkov A."/>
            <person name="Xu S.Y."/>
            <person name="Roberts R.J."/>
        </authorList>
    </citation>
    <scope>NUCLEOTIDE SEQUENCE</scope>
    <source>
        <strain evidence="3">DSM 2970</strain>
    </source>
</reference>
<dbReference type="SUPFAM" id="SSF46934">
    <property type="entry name" value="UBA-like"/>
    <property type="match status" value="1"/>
</dbReference>
<dbReference type="Proteomes" id="UP001369247">
    <property type="component" value="Unassembled WGS sequence"/>
</dbReference>
<evidence type="ECO:0000313" key="3">
    <source>
        <dbReference type="EMBL" id="UXH31297.1"/>
    </source>
</evidence>
<name>A0A9E7UMS3_METWO</name>
<evidence type="ECO:0000313" key="4">
    <source>
        <dbReference type="Proteomes" id="UP001369247"/>
    </source>
</evidence>
<organism evidence="3">
    <name type="scientific">Methanothermobacter wolfeii</name>
    <name type="common">Methanobacterium wolfei</name>
    <dbReference type="NCBI Taxonomy" id="145261"/>
    <lineage>
        <taxon>Archaea</taxon>
        <taxon>Methanobacteriati</taxon>
        <taxon>Methanobacteriota</taxon>
        <taxon>Methanomada group</taxon>
        <taxon>Methanobacteria</taxon>
        <taxon>Methanobacteriales</taxon>
        <taxon>Methanobacteriaceae</taxon>
        <taxon>Methanothermobacter</taxon>
    </lineage>
</organism>
<dbReference type="Proteomes" id="UP001065373">
    <property type="component" value="Chromosome"/>
</dbReference>
<dbReference type="GeneID" id="75107000"/>
<dbReference type="EMBL" id="JAXUHJ010000005">
    <property type="protein sequence ID" value="MEJ8542356.1"/>
    <property type="molecule type" value="Genomic_DNA"/>
</dbReference>
<dbReference type="AlphaFoldDB" id="A0A9E7UMS3"/>
<dbReference type="InterPro" id="IPR001387">
    <property type="entry name" value="Cro/C1-type_HTH"/>
</dbReference>
<protein>
    <submittedName>
        <fullName evidence="3">Methanogenesis marker 9 domain-containing protein</fullName>
    </submittedName>
</protein>
<keyword evidence="4" id="KW-1185">Reference proteome</keyword>
<evidence type="ECO:0000313" key="2">
    <source>
        <dbReference type="EMBL" id="MEJ8542356.1"/>
    </source>
</evidence>
<proteinExistence type="predicted"/>